<evidence type="ECO:0000313" key="3">
    <source>
        <dbReference type="EMBL" id="CAI8033976.1"/>
    </source>
</evidence>
<evidence type="ECO:0000313" key="4">
    <source>
        <dbReference type="Proteomes" id="UP001174909"/>
    </source>
</evidence>
<evidence type="ECO:0000256" key="1">
    <source>
        <dbReference type="SAM" id="Phobius"/>
    </source>
</evidence>
<dbReference type="InterPro" id="IPR019545">
    <property type="entry name" value="DM13_domain"/>
</dbReference>
<sequence length="203" mass="21979">MFTRKRIIIAAVVIIGIPGLALAWWLLSPLFISTTIDEEFPLAANAVVPADMTMEEAEQAMVQAASRFNTYEEQVPEEMAMPDDSTKMDASVVKVRSGSFQGADSFHKGSGTATIYRSADGKNLLRLEEFSVTNGPDLHVLLVPNPDPQGRGDVEGYISLGKLKGNLGNQNYFLPDGDDGSGYGSVVIYCMPFHVVFSVATLN</sequence>
<dbReference type="AlphaFoldDB" id="A0AA35SS71"/>
<name>A0AA35SS71_GEOBA</name>
<reference evidence="3" key="1">
    <citation type="submission" date="2023-03" db="EMBL/GenBank/DDBJ databases">
        <authorList>
            <person name="Steffen K."/>
            <person name="Cardenas P."/>
        </authorList>
    </citation>
    <scope>NUCLEOTIDE SEQUENCE</scope>
</reference>
<dbReference type="PROSITE" id="PS51549">
    <property type="entry name" value="DM13"/>
    <property type="match status" value="1"/>
</dbReference>
<keyword evidence="4" id="KW-1185">Reference proteome</keyword>
<organism evidence="3 4">
    <name type="scientific">Geodia barretti</name>
    <name type="common">Barrett's horny sponge</name>
    <dbReference type="NCBI Taxonomy" id="519541"/>
    <lineage>
        <taxon>Eukaryota</taxon>
        <taxon>Metazoa</taxon>
        <taxon>Porifera</taxon>
        <taxon>Demospongiae</taxon>
        <taxon>Heteroscleromorpha</taxon>
        <taxon>Tetractinellida</taxon>
        <taxon>Astrophorina</taxon>
        <taxon>Geodiidae</taxon>
        <taxon>Geodia</taxon>
    </lineage>
</organism>
<dbReference type="EMBL" id="CASHTH010002708">
    <property type="protein sequence ID" value="CAI8033976.1"/>
    <property type="molecule type" value="Genomic_DNA"/>
</dbReference>
<proteinExistence type="predicted"/>
<accession>A0AA35SS71</accession>
<dbReference type="Proteomes" id="UP001174909">
    <property type="component" value="Unassembled WGS sequence"/>
</dbReference>
<evidence type="ECO:0000259" key="2">
    <source>
        <dbReference type="PROSITE" id="PS51549"/>
    </source>
</evidence>
<gene>
    <name evidence="3" type="ORF">GBAR_LOCUS19156</name>
</gene>
<dbReference type="Pfam" id="PF10517">
    <property type="entry name" value="DM13"/>
    <property type="match status" value="1"/>
</dbReference>
<feature type="transmembrane region" description="Helical" evidence="1">
    <location>
        <begin position="7"/>
        <end position="27"/>
    </location>
</feature>
<protein>
    <recommendedName>
        <fullName evidence="2">DM13 domain-containing protein</fullName>
    </recommendedName>
</protein>
<feature type="domain" description="DM13" evidence="2">
    <location>
        <begin position="98"/>
        <end position="203"/>
    </location>
</feature>
<keyword evidence="1" id="KW-1133">Transmembrane helix</keyword>
<keyword evidence="1" id="KW-0472">Membrane</keyword>
<keyword evidence="1" id="KW-0812">Transmembrane</keyword>
<comment type="caution">
    <text evidence="3">The sequence shown here is derived from an EMBL/GenBank/DDBJ whole genome shotgun (WGS) entry which is preliminary data.</text>
</comment>